<evidence type="ECO:0000313" key="6">
    <source>
        <dbReference type="Proteomes" id="UP001219568"/>
    </source>
</evidence>
<keyword evidence="2" id="KW-0012">Acyltransferase</keyword>
<gene>
    <name evidence="5" type="ORF">N7460_004593</name>
</gene>
<comment type="caution">
    <text evidence="5">The sequence shown here is derived from an EMBL/GenBank/DDBJ whole genome shotgun (WGS) entry which is preliminary data.</text>
</comment>
<evidence type="ECO:0000313" key="5">
    <source>
        <dbReference type="EMBL" id="KAJ6043238.1"/>
    </source>
</evidence>
<reference evidence="5" key="2">
    <citation type="submission" date="2023-01" db="EMBL/GenBank/DDBJ databases">
        <authorList>
            <person name="Petersen C."/>
        </authorList>
    </citation>
    <scope>NUCLEOTIDE SEQUENCE</scope>
    <source>
        <strain evidence="5">IBT 15450</strain>
    </source>
</reference>
<dbReference type="Pfam" id="PF13302">
    <property type="entry name" value="Acetyltransf_3"/>
    <property type="match status" value="1"/>
</dbReference>
<evidence type="ECO:0000256" key="3">
    <source>
        <dbReference type="ARBA" id="ARBA00038502"/>
    </source>
</evidence>
<name>A0AAD6IC50_PENCN</name>
<dbReference type="CDD" id="cd04301">
    <property type="entry name" value="NAT_SF"/>
    <property type="match status" value="1"/>
</dbReference>
<dbReference type="Gene3D" id="3.40.630.30">
    <property type="match status" value="1"/>
</dbReference>
<dbReference type="PANTHER" id="PTHR43792:SF8">
    <property type="entry name" value="[RIBOSOMAL PROTEIN US5]-ALANINE N-ACETYLTRANSFERASE"/>
    <property type="match status" value="1"/>
</dbReference>
<organism evidence="5 6">
    <name type="scientific">Penicillium canescens</name>
    <dbReference type="NCBI Taxonomy" id="5083"/>
    <lineage>
        <taxon>Eukaryota</taxon>
        <taxon>Fungi</taxon>
        <taxon>Dikarya</taxon>
        <taxon>Ascomycota</taxon>
        <taxon>Pezizomycotina</taxon>
        <taxon>Eurotiomycetes</taxon>
        <taxon>Eurotiomycetidae</taxon>
        <taxon>Eurotiales</taxon>
        <taxon>Aspergillaceae</taxon>
        <taxon>Penicillium</taxon>
    </lineage>
</organism>
<dbReference type="SUPFAM" id="SSF55729">
    <property type="entry name" value="Acyl-CoA N-acyltransferases (Nat)"/>
    <property type="match status" value="1"/>
</dbReference>
<evidence type="ECO:0000256" key="1">
    <source>
        <dbReference type="ARBA" id="ARBA00022679"/>
    </source>
</evidence>
<comment type="similarity">
    <text evidence="3">Belongs to the acetyltransferase family. RimJ subfamily.</text>
</comment>
<evidence type="ECO:0000259" key="4">
    <source>
        <dbReference type="PROSITE" id="PS51186"/>
    </source>
</evidence>
<protein>
    <recommendedName>
        <fullName evidence="4">N-acetyltransferase domain-containing protein</fullName>
    </recommendedName>
</protein>
<sequence>MARTDAPEHIFKSKRLLYRAVEDNEEDKAFLHKQILNDHTIQAMSTARLARPAHTRSSEEFVRKFHDAVLGVMICLQPEYQHRDNTKTSSDAEAFKSTPIGHLSLFNKLGQETSHHRNLTLGISLAPGFRGKGYGGEAINWGLDWAFRYAGIHRVELYSFSYNENALRLYRKLGFVEEGREREAIYHLRVWHDVVLFSMLEHEWEKLREVGKI</sequence>
<dbReference type="PANTHER" id="PTHR43792">
    <property type="entry name" value="GNAT FAMILY, PUTATIVE (AFU_ORTHOLOGUE AFUA_3G00765)-RELATED-RELATED"/>
    <property type="match status" value="1"/>
</dbReference>
<keyword evidence="6" id="KW-1185">Reference proteome</keyword>
<accession>A0AAD6IC50</accession>
<reference evidence="5" key="1">
    <citation type="journal article" date="2023" name="IMA Fungus">
        <title>Comparative genomic study of the Penicillium genus elucidates a diverse pangenome and 15 lateral gene transfer events.</title>
        <authorList>
            <person name="Petersen C."/>
            <person name="Sorensen T."/>
            <person name="Nielsen M.R."/>
            <person name="Sondergaard T.E."/>
            <person name="Sorensen J.L."/>
            <person name="Fitzpatrick D.A."/>
            <person name="Frisvad J.C."/>
            <person name="Nielsen K.L."/>
        </authorList>
    </citation>
    <scope>NUCLEOTIDE SEQUENCE</scope>
    <source>
        <strain evidence="5">IBT 15450</strain>
    </source>
</reference>
<dbReference type="PROSITE" id="PS51186">
    <property type="entry name" value="GNAT"/>
    <property type="match status" value="1"/>
</dbReference>
<keyword evidence="1" id="KW-0808">Transferase</keyword>
<dbReference type="InterPro" id="IPR051531">
    <property type="entry name" value="N-acetyltransferase"/>
</dbReference>
<dbReference type="EMBL" id="JAQJZL010000004">
    <property type="protein sequence ID" value="KAJ6043238.1"/>
    <property type="molecule type" value="Genomic_DNA"/>
</dbReference>
<feature type="domain" description="N-acetyltransferase" evidence="4">
    <location>
        <begin position="45"/>
        <end position="201"/>
    </location>
</feature>
<evidence type="ECO:0000256" key="2">
    <source>
        <dbReference type="ARBA" id="ARBA00023315"/>
    </source>
</evidence>
<proteinExistence type="inferred from homology"/>
<dbReference type="Proteomes" id="UP001219568">
    <property type="component" value="Unassembled WGS sequence"/>
</dbReference>
<dbReference type="AlphaFoldDB" id="A0AAD6IC50"/>
<dbReference type="InterPro" id="IPR016181">
    <property type="entry name" value="Acyl_CoA_acyltransferase"/>
</dbReference>
<dbReference type="GO" id="GO:0016747">
    <property type="term" value="F:acyltransferase activity, transferring groups other than amino-acyl groups"/>
    <property type="evidence" value="ECO:0007669"/>
    <property type="project" value="InterPro"/>
</dbReference>
<dbReference type="InterPro" id="IPR000182">
    <property type="entry name" value="GNAT_dom"/>
</dbReference>